<dbReference type="Gene3D" id="3.60.20.10">
    <property type="entry name" value="Glutamine Phosphoribosylpyrophosphate, subunit 1, domain 1"/>
    <property type="match status" value="1"/>
</dbReference>
<feature type="active site" description="For GATase activity" evidence="9">
    <location>
        <position position="2"/>
    </location>
</feature>
<evidence type="ECO:0000256" key="8">
    <source>
        <dbReference type="ARBA" id="ARBA00048741"/>
    </source>
</evidence>
<keyword evidence="9" id="KW-0028">Amino-acid biosynthesis</keyword>
<dbReference type="OrthoDB" id="9763290at2"/>
<keyword evidence="13" id="KW-1185">Reference proteome</keyword>
<dbReference type="PANTHER" id="PTHR43284:SF1">
    <property type="entry name" value="ASPARAGINE SYNTHETASE"/>
    <property type="match status" value="1"/>
</dbReference>
<dbReference type="CDD" id="cd00712">
    <property type="entry name" value="AsnB"/>
    <property type="match status" value="1"/>
</dbReference>
<dbReference type="InterPro" id="IPR029055">
    <property type="entry name" value="Ntn_hydrolases_N"/>
</dbReference>
<gene>
    <name evidence="12" type="ORF">N801_12910</name>
</gene>
<dbReference type="Gene3D" id="3.40.50.620">
    <property type="entry name" value="HUPs"/>
    <property type="match status" value="1"/>
</dbReference>
<dbReference type="InterPro" id="IPR051786">
    <property type="entry name" value="ASN_synthetase/amidase"/>
</dbReference>
<dbReference type="eggNOG" id="COG0367">
    <property type="taxonomic scope" value="Bacteria"/>
</dbReference>
<sequence length="636" mass="70123">MCGIAGAYQQQDGKELVTAMVDRMSHRGPDAGAVVEVVEPDTAVVLGHRRLAIIDLSRAADQPFAKGGLTLTYNGELYNHRELRRELEGRGVRFATTSDTEVVLEAWRVWGPQALQRFRGMYAFGIHDERTGSLTLARDPLGIKPLYVMSRGEGILFASELKAIVTAVGPELEIDPAAMVASVLYYWVPQELDAFRGVHRHRAGGWTEYRRDGSVTDGCFWDTAAEAAQAAQGPRADIGEVVAASVEAHLVADAPVASFLSGGLDSSIVTALAHRSDPSIEAYTIAFRPEDQRLESMPDDARYARRLADHLGIRLHEIEIRPDVVDLLPRMVDILDEPIGDPAAINTLLMCDAARDAGVKVLLSGMGADELFGGYRKHLAMLVAGRYQQVPRVLRSGVGAAVRALPVAVGGRGLRTVRWAQRFLTFAELPEQEAFRRSYTLYDPDELTGLLDPSLAGDVGTVLDRHRWVYDDNDLDDVVSRMCLADTRMFMPGLNLTYTDRASMAASTEVRVPFVDPIVFRAAFSLPGTEKIRGRQQKAALKDAARAWLPDEIIDRPKASFGAPLRAWVTNDLRELVDDVLLRGELVGSGFLRAEPLQRLVDDQRAGRRDESKQVWQLLCLELWYRNAREAGVGSS</sequence>
<dbReference type="InterPro" id="IPR006426">
    <property type="entry name" value="Asn_synth_AEB"/>
</dbReference>
<dbReference type="PIRSF" id="PIRSF001589">
    <property type="entry name" value="Asn_synthetase_glu-h"/>
    <property type="match status" value="1"/>
</dbReference>
<evidence type="ECO:0000256" key="4">
    <source>
        <dbReference type="ARBA" id="ARBA00022741"/>
    </source>
</evidence>
<evidence type="ECO:0000313" key="13">
    <source>
        <dbReference type="Proteomes" id="UP000030013"/>
    </source>
</evidence>
<evidence type="ECO:0000256" key="10">
    <source>
        <dbReference type="PIRSR" id="PIRSR001589-2"/>
    </source>
</evidence>
<evidence type="ECO:0000256" key="2">
    <source>
        <dbReference type="ARBA" id="ARBA00005752"/>
    </source>
</evidence>
<dbReference type="Pfam" id="PF00733">
    <property type="entry name" value="Asn_synthase"/>
    <property type="match status" value="1"/>
</dbReference>
<proteinExistence type="inferred from homology"/>
<keyword evidence="6 9" id="KW-0061">Asparagine biosynthesis</keyword>
<dbReference type="InterPro" id="IPR001962">
    <property type="entry name" value="Asn_synthase"/>
</dbReference>
<evidence type="ECO:0000256" key="6">
    <source>
        <dbReference type="ARBA" id="ARBA00022888"/>
    </source>
</evidence>
<comment type="caution">
    <text evidence="12">The sequence shown here is derived from an EMBL/GenBank/DDBJ whole genome shotgun (WGS) entry which is preliminary data.</text>
</comment>
<dbReference type="Pfam" id="PF13537">
    <property type="entry name" value="GATase_7"/>
    <property type="match status" value="1"/>
</dbReference>
<feature type="domain" description="Glutamine amidotransferase type-2" evidence="11">
    <location>
        <begin position="2"/>
        <end position="185"/>
    </location>
</feature>
<dbReference type="GO" id="GO:0005524">
    <property type="term" value="F:ATP binding"/>
    <property type="evidence" value="ECO:0007669"/>
    <property type="project" value="UniProtKB-KW"/>
</dbReference>
<dbReference type="PANTHER" id="PTHR43284">
    <property type="entry name" value="ASPARAGINE SYNTHETASE (GLUTAMINE-HYDROLYZING)"/>
    <property type="match status" value="1"/>
</dbReference>
<feature type="binding site" evidence="10">
    <location>
        <begin position="364"/>
        <end position="365"/>
    </location>
    <ligand>
        <name>ATP</name>
        <dbReference type="ChEBI" id="CHEBI:30616"/>
    </ligand>
</feature>
<evidence type="ECO:0000256" key="7">
    <source>
        <dbReference type="ARBA" id="ARBA00022962"/>
    </source>
</evidence>
<dbReference type="InterPro" id="IPR033738">
    <property type="entry name" value="AsnB_N"/>
</dbReference>
<dbReference type="InterPro" id="IPR017932">
    <property type="entry name" value="GATase_2_dom"/>
</dbReference>
<reference evidence="12 13" key="1">
    <citation type="submission" date="2013-08" db="EMBL/GenBank/DDBJ databases">
        <title>The genome sequence of Knoellia aerolata.</title>
        <authorList>
            <person name="Zhu W."/>
            <person name="Wang G."/>
        </authorList>
    </citation>
    <scope>NUCLEOTIDE SEQUENCE [LARGE SCALE GENOMIC DNA]</scope>
    <source>
        <strain evidence="12 13">DSM 18566</strain>
    </source>
</reference>
<dbReference type="EC" id="6.3.5.4" evidence="3"/>
<dbReference type="EMBL" id="AVPL01000036">
    <property type="protein sequence ID" value="KGN40613.1"/>
    <property type="molecule type" value="Genomic_DNA"/>
</dbReference>
<comment type="pathway">
    <text evidence="1">Amino-acid biosynthesis; L-asparagine biosynthesis; L-asparagine from L-aspartate (L-Gln route): step 1/1.</text>
</comment>
<dbReference type="STRING" id="1385519.N801_12910"/>
<accession>A0A0A0JTZ4</accession>
<dbReference type="RefSeq" id="WP_035938340.1">
    <property type="nucleotide sequence ID" value="NZ_AVPL01000036.1"/>
</dbReference>
<dbReference type="SUPFAM" id="SSF56235">
    <property type="entry name" value="N-terminal nucleophile aminohydrolases (Ntn hydrolases)"/>
    <property type="match status" value="1"/>
</dbReference>
<dbReference type="GO" id="GO:0006529">
    <property type="term" value="P:asparagine biosynthetic process"/>
    <property type="evidence" value="ECO:0007669"/>
    <property type="project" value="UniProtKB-KW"/>
</dbReference>
<dbReference type="CDD" id="cd01991">
    <property type="entry name" value="Asn_synthase_B_C"/>
    <property type="match status" value="1"/>
</dbReference>
<dbReference type="InterPro" id="IPR014729">
    <property type="entry name" value="Rossmann-like_a/b/a_fold"/>
</dbReference>
<evidence type="ECO:0000313" key="12">
    <source>
        <dbReference type="EMBL" id="KGN40613.1"/>
    </source>
</evidence>
<comment type="catalytic activity">
    <reaction evidence="8">
        <text>L-aspartate + L-glutamine + ATP + H2O = L-asparagine + L-glutamate + AMP + diphosphate + H(+)</text>
        <dbReference type="Rhea" id="RHEA:12228"/>
        <dbReference type="ChEBI" id="CHEBI:15377"/>
        <dbReference type="ChEBI" id="CHEBI:15378"/>
        <dbReference type="ChEBI" id="CHEBI:29985"/>
        <dbReference type="ChEBI" id="CHEBI:29991"/>
        <dbReference type="ChEBI" id="CHEBI:30616"/>
        <dbReference type="ChEBI" id="CHEBI:33019"/>
        <dbReference type="ChEBI" id="CHEBI:58048"/>
        <dbReference type="ChEBI" id="CHEBI:58359"/>
        <dbReference type="ChEBI" id="CHEBI:456215"/>
        <dbReference type="EC" id="6.3.5.4"/>
    </reaction>
</comment>
<dbReference type="Proteomes" id="UP000030013">
    <property type="component" value="Unassembled WGS sequence"/>
</dbReference>
<dbReference type="PROSITE" id="PS51278">
    <property type="entry name" value="GATASE_TYPE_2"/>
    <property type="match status" value="1"/>
</dbReference>
<keyword evidence="7 9" id="KW-0315">Glutamine amidotransferase</keyword>
<dbReference type="GO" id="GO:0004066">
    <property type="term" value="F:asparagine synthase (glutamine-hydrolyzing) activity"/>
    <property type="evidence" value="ECO:0007669"/>
    <property type="project" value="UniProtKB-EC"/>
</dbReference>
<evidence type="ECO:0000256" key="5">
    <source>
        <dbReference type="ARBA" id="ARBA00022840"/>
    </source>
</evidence>
<feature type="binding site" evidence="10">
    <location>
        <position position="99"/>
    </location>
    <ligand>
        <name>L-glutamine</name>
        <dbReference type="ChEBI" id="CHEBI:58359"/>
    </ligand>
</feature>
<organism evidence="12 13">
    <name type="scientific">Knoellia aerolata DSM 18566</name>
    <dbReference type="NCBI Taxonomy" id="1385519"/>
    <lineage>
        <taxon>Bacteria</taxon>
        <taxon>Bacillati</taxon>
        <taxon>Actinomycetota</taxon>
        <taxon>Actinomycetes</taxon>
        <taxon>Micrococcales</taxon>
        <taxon>Intrasporangiaceae</taxon>
        <taxon>Knoellia</taxon>
    </lineage>
</organism>
<dbReference type="AlphaFoldDB" id="A0A0A0JTZ4"/>
<name>A0A0A0JTZ4_9MICO</name>
<evidence type="ECO:0000256" key="9">
    <source>
        <dbReference type="PIRSR" id="PIRSR001589-1"/>
    </source>
</evidence>
<evidence type="ECO:0000256" key="3">
    <source>
        <dbReference type="ARBA" id="ARBA00012737"/>
    </source>
</evidence>
<protein>
    <recommendedName>
        <fullName evidence="3">asparagine synthase (glutamine-hydrolyzing)</fullName>
        <ecNumber evidence="3">6.3.5.4</ecNumber>
    </recommendedName>
</protein>
<evidence type="ECO:0000256" key="1">
    <source>
        <dbReference type="ARBA" id="ARBA00005187"/>
    </source>
</evidence>
<dbReference type="SUPFAM" id="SSF52402">
    <property type="entry name" value="Adenine nucleotide alpha hydrolases-like"/>
    <property type="match status" value="1"/>
</dbReference>
<dbReference type="GO" id="GO:0005829">
    <property type="term" value="C:cytosol"/>
    <property type="evidence" value="ECO:0007669"/>
    <property type="project" value="TreeGrafter"/>
</dbReference>
<dbReference type="NCBIfam" id="TIGR01536">
    <property type="entry name" value="asn_synth_AEB"/>
    <property type="match status" value="1"/>
</dbReference>
<feature type="binding site" evidence="10">
    <location>
        <position position="285"/>
    </location>
    <ligand>
        <name>ATP</name>
        <dbReference type="ChEBI" id="CHEBI:30616"/>
    </ligand>
</feature>
<keyword evidence="4 10" id="KW-0547">Nucleotide-binding</keyword>
<comment type="similarity">
    <text evidence="2">Belongs to the asparagine synthetase family.</text>
</comment>
<evidence type="ECO:0000259" key="11">
    <source>
        <dbReference type="PROSITE" id="PS51278"/>
    </source>
</evidence>
<keyword evidence="5 10" id="KW-0067">ATP-binding</keyword>